<keyword evidence="2" id="KW-1185">Reference proteome</keyword>
<proteinExistence type="predicted"/>
<comment type="caution">
    <text evidence="1">The sequence shown here is derived from an EMBL/GenBank/DDBJ whole genome shotgun (WGS) entry which is preliminary data.</text>
</comment>
<organism evidence="1 2">
    <name type="scientific">Dysgonomonas hofstadii</name>
    <dbReference type="NCBI Taxonomy" id="637886"/>
    <lineage>
        <taxon>Bacteria</taxon>
        <taxon>Pseudomonadati</taxon>
        <taxon>Bacteroidota</taxon>
        <taxon>Bacteroidia</taxon>
        <taxon>Bacteroidales</taxon>
        <taxon>Dysgonomonadaceae</taxon>
        <taxon>Dysgonomonas</taxon>
    </lineage>
</organism>
<accession>A0A840CVI4</accession>
<evidence type="ECO:0000313" key="1">
    <source>
        <dbReference type="EMBL" id="MBB4038178.1"/>
    </source>
</evidence>
<name>A0A840CVI4_9BACT</name>
<dbReference type="AlphaFoldDB" id="A0A840CVI4"/>
<gene>
    <name evidence="1" type="ORF">GGR21_004107</name>
</gene>
<dbReference type="EMBL" id="JACIEP010000024">
    <property type="protein sequence ID" value="MBB4038178.1"/>
    <property type="molecule type" value="Genomic_DNA"/>
</dbReference>
<sequence>MRLLITAEFSEQKIIIKLKLMNAVVNIVYYISKIS</sequence>
<reference evidence="1 2" key="1">
    <citation type="submission" date="2020-08" db="EMBL/GenBank/DDBJ databases">
        <title>Genomic Encyclopedia of Type Strains, Phase IV (KMG-IV): sequencing the most valuable type-strain genomes for metagenomic binning, comparative biology and taxonomic classification.</title>
        <authorList>
            <person name="Goeker M."/>
        </authorList>
    </citation>
    <scope>NUCLEOTIDE SEQUENCE [LARGE SCALE GENOMIC DNA]</scope>
    <source>
        <strain evidence="1 2">DSM 104969</strain>
    </source>
</reference>
<dbReference type="Proteomes" id="UP000555103">
    <property type="component" value="Unassembled WGS sequence"/>
</dbReference>
<protein>
    <submittedName>
        <fullName evidence="1">Uncharacterized protein</fullName>
    </submittedName>
</protein>
<evidence type="ECO:0000313" key="2">
    <source>
        <dbReference type="Proteomes" id="UP000555103"/>
    </source>
</evidence>